<feature type="compositionally biased region" description="Low complexity" evidence="1">
    <location>
        <begin position="373"/>
        <end position="382"/>
    </location>
</feature>
<feature type="compositionally biased region" description="Basic residues" evidence="1">
    <location>
        <begin position="572"/>
        <end position="589"/>
    </location>
</feature>
<organism evidence="2 3">
    <name type="scientific">Cristinia sonorae</name>
    <dbReference type="NCBI Taxonomy" id="1940300"/>
    <lineage>
        <taxon>Eukaryota</taxon>
        <taxon>Fungi</taxon>
        <taxon>Dikarya</taxon>
        <taxon>Basidiomycota</taxon>
        <taxon>Agaricomycotina</taxon>
        <taxon>Agaricomycetes</taxon>
        <taxon>Agaricomycetidae</taxon>
        <taxon>Agaricales</taxon>
        <taxon>Pleurotineae</taxon>
        <taxon>Stephanosporaceae</taxon>
        <taxon>Cristinia</taxon>
    </lineage>
</organism>
<evidence type="ECO:0000256" key="1">
    <source>
        <dbReference type="SAM" id="MobiDB-lite"/>
    </source>
</evidence>
<evidence type="ECO:0000313" key="3">
    <source>
        <dbReference type="Proteomes" id="UP000813824"/>
    </source>
</evidence>
<sequence>MPPPPPPQSSQVISGNNGSSHRDGGPPSRPVGFTDVPMGPRNTLPQTSARDQDTPSRLSGRPSRFEPIAQPSSTNSVPHERDAMDMDRPMPPRQPRGDDLPRVPNMYPNRVQGAEAPPSGTPRAPKAMSSRYPDATSSQHSEARPPVQSPSAPPNSRSGRAVPPHLLQGRDEPRRVETLPSRSNVNNVPDGLSRRSDGHGPDHPTSRRDPLTLVIRPPFRHVDVPPPPRTKLSGSNSTPVGVRRPVPNGLPLPEAPRHSRSPVETYRPLPDEGHNYYERAAGKYPDEQPHRPSPRESPDSQYRALPAIERRQSFPSSAPPPPMDPPRRDRPSESKSRQTRFGPPEQAKGAVSEQARVWLTREESERMAAAQQSSTSRDPSLSSRHESMDVDEPLPRRFDDPARTDLGPLTPLPHSDSDRYERRPSLEGRLSSHQIPNDQLPRGRGRDGYYEDDPRDRRGDRDDQVPLKVHPERARLLDLPPQRAPDVSRSSRESNHGRRPRDGDDDLPRGYSNGVEDYSDRPGMKRGGSLLDRLSLDTTPASSSHTTLRIEEIPGLPPKPVGVDDVDMNKGRGGRRRSGKPKRTRKGGA</sequence>
<keyword evidence="3" id="KW-1185">Reference proteome</keyword>
<feature type="compositionally biased region" description="Basic and acidic residues" evidence="1">
    <location>
        <begin position="168"/>
        <end position="177"/>
    </location>
</feature>
<proteinExistence type="predicted"/>
<feature type="compositionally biased region" description="Basic and acidic residues" evidence="1">
    <location>
        <begin position="269"/>
        <end position="298"/>
    </location>
</feature>
<protein>
    <submittedName>
        <fullName evidence="2">Uncharacterized protein</fullName>
    </submittedName>
</protein>
<accession>A0A8K0US10</accession>
<comment type="caution">
    <text evidence="2">The sequence shown here is derived from an EMBL/GenBank/DDBJ whole genome shotgun (WGS) entry which is preliminary data.</text>
</comment>
<feature type="compositionally biased region" description="Basic and acidic residues" evidence="1">
    <location>
        <begin position="78"/>
        <end position="101"/>
    </location>
</feature>
<dbReference type="AlphaFoldDB" id="A0A8K0US10"/>
<feature type="compositionally biased region" description="Basic and acidic residues" evidence="1">
    <location>
        <begin position="489"/>
        <end position="508"/>
    </location>
</feature>
<feature type="compositionally biased region" description="Basic and acidic residues" evidence="1">
    <location>
        <begin position="192"/>
        <end position="210"/>
    </location>
</feature>
<feature type="compositionally biased region" description="Basic and acidic residues" evidence="1">
    <location>
        <begin position="383"/>
        <end position="403"/>
    </location>
</feature>
<dbReference type="Proteomes" id="UP000813824">
    <property type="component" value="Unassembled WGS sequence"/>
</dbReference>
<feature type="compositionally biased region" description="Basic and acidic residues" evidence="1">
    <location>
        <begin position="325"/>
        <end position="336"/>
    </location>
</feature>
<feature type="region of interest" description="Disordered" evidence="1">
    <location>
        <begin position="1"/>
        <end position="589"/>
    </location>
</feature>
<reference evidence="2" key="1">
    <citation type="journal article" date="2021" name="New Phytol.">
        <title>Evolutionary innovations through gain and loss of genes in the ectomycorrhizal Boletales.</title>
        <authorList>
            <person name="Wu G."/>
            <person name="Miyauchi S."/>
            <person name="Morin E."/>
            <person name="Kuo A."/>
            <person name="Drula E."/>
            <person name="Varga T."/>
            <person name="Kohler A."/>
            <person name="Feng B."/>
            <person name="Cao Y."/>
            <person name="Lipzen A."/>
            <person name="Daum C."/>
            <person name="Hundley H."/>
            <person name="Pangilinan J."/>
            <person name="Johnson J."/>
            <person name="Barry K."/>
            <person name="LaButti K."/>
            <person name="Ng V."/>
            <person name="Ahrendt S."/>
            <person name="Min B."/>
            <person name="Choi I.G."/>
            <person name="Park H."/>
            <person name="Plett J.M."/>
            <person name="Magnuson J."/>
            <person name="Spatafora J.W."/>
            <person name="Nagy L.G."/>
            <person name="Henrissat B."/>
            <person name="Grigoriev I.V."/>
            <person name="Yang Z.L."/>
            <person name="Xu J."/>
            <person name="Martin F.M."/>
        </authorList>
    </citation>
    <scope>NUCLEOTIDE SEQUENCE</scope>
    <source>
        <strain evidence="2">KKN 215</strain>
    </source>
</reference>
<feature type="compositionally biased region" description="Basic and acidic residues" evidence="1">
    <location>
        <begin position="415"/>
        <end position="426"/>
    </location>
</feature>
<gene>
    <name evidence="2" type="ORF">BXZ70DRAFT_84256</name>
</gene>
<feature type="compositionally biased region" description="Polar residues" evidence="1">
    <location>
        <begin position="536"/>
        <end position="547"/>
    </location>
</feature>
<name>A0A8K0US10_9AGAR</name>
<dbReference type="OrthoDB" id="2751399at2759"/>
<dbReference type="EMBL" id="JAEVFJ010000011">
    <property type="protein sequence ID" value="KAH8101898.1"/>
    <property type="molecule type" value="Genomic_DNA"/>
</dbReference>
<feature type="compositionally biased region" description="Polar residues" evidence="1">
    <location>
        <begin position="9"/>
        <end position="19"/>
    </location>
</feature>
<evidence type="ECO:0000313" key="2">
    <source>
        <dbReference type="EMBL" id="KAH8101898.1"/>
    </source>
</evidence>
<feature type="compositionally biased region" description="Basic and acidic residues" evidence="1">
    <location>
        <begin position="444"/>
        <end position="476"/>
    </location>
</feature>